<comment type="similarity">
    <text evidence="1">Belongs to the globin family.</text>
</comment>
<sequence>MQGRGCAEICEVFELLAAKDIDLQQETYRRFFQLCPEAQGLMGHSDEPMRGRMLEQTYELLMDAKLQGPESYFRWEIRNHVSAYGVSASMYGAFFQALEATIAQALGEAWKQQMAKAWQQRVEDLLHEVADA</sequence>
<organism evidence="3">
    <name type="scientific">uncultured marine bacterium MedDCM-OCT-S09-C199</name>
    <dbReference type="NCBI Taxonomy" id="743077"/>
    <lineage>
        <taxon>Bacteria</taxon>
        <taxon>environmental samples</taxon>
    </lineage>
</organism>
<dbReference type="SUPFAM" id="SSF46458">
    <property type="entry name" value="Globin-like"/>
    <property type="match status" value="1"/>
</dbReference>
<feature type="domain" description="Globin" evidence="2">
    <location>
        <begin position="71"/>
        <end position="127"/>
    </location>
</feature>
<dbReference type="InterPro" id="IPR009050">
    <property type="entry name" value="Globin-like_sf"/>
</dbReference>
<keyword evidence="1" id="KW-0408">Iron</keyword>
<name>D6PDZ5_9BACT</name>
<dbReference type="EMBL" id="GU943006">
    <property type="protein sequence ID" value="ADD93946.1"/>
    <property type="molecule type" value="Genomic_DNA"/>
</dbReference>
<reference evidence="3" key="1">
    <citation type="journal article" date="2010" name="ISME J.">
        <title>Metagenome of the Mediterranean deep chlorophyll maximum studied by direct and fosmid library 454 pyrosequencing.</title>
        <authorList>
            <person name="Ghai R."/>
            <person name="Martin-Cuadrado A.B."/>
            <person name="Molto A.G."/>
            <person name="Heredia I.G."/>
            <person name="Cabrera R."/>
            <person name="Martin J."/>
            <person name="Verdu M."/>
            <person name="Deschamps P."/>
            <person name="Moreira D."/>
            <person name="Lopez-Garcia P."/>
            <person name="Mira A."/>
            <person name="Rodriguez-Valera F."/>
        </authorList>
    </citation>
    <scope>NUCLEOTIDE SEQUENCE</scope>
</reference>
<protein>
    <recommendedName>
        <fullName evidence="2">Globin domain-containing protein</fullName>
    </recommendedName>
</protein>
<keyword evidence="1" id="KW-0349">Heme</keyword>
<dbReference type="AlphaFoldDB" id="D6PDZ5"/>
<dbReference type="GO" id="GO:0019825">
    <property type="term" value="F:oxygen binding"/>
    <property type="evidence" value="ECO:0007669"/>
    <property type="project" value="InterPro"/>
</dbReference>
<dbReference type="InterPro" id="IPR012292">
    <property type="entry name" value="Globin/Proto"/>
</dbReference>
<dbReference type="GO" id="GO:0005344">
    <property type="term" value="F:oxygen carrier activity"/>
    <property type="evidence" value="ECO:0007669"/>
    <property type="project" value="UniProtKB-KW"/>
</dbReference>
<keyword evidence="1" id="KW-0561">Oxygen transport</keyword>
<evidence type="ECO:0000256" key="1">
    <source>
        <dbReference type="RuleBase" id="RU000356"/>
    </source>
</evidence>
<dbReference type="Pfam" id="PF00042">
    <property type="entry name" value="Globin"/>
    <property type="match status" value="1"/>
</dbReference>
<keyword evidence="1" id="KW-0813">Transport</keyword>
<keyword evidence="1" id="KW-0479">Metal-binding</keyword>
<evidence type="ECO:0000259" key="2">
    <source>
        <dbReference type="Pfam" id="PF00042"/>
    </source>
</evidence>
<dbReference type="GO" id="GO:0020037">
    <property type="term" value="F:heme binding"/>
    <property type="evidence" value="ECO:0007669"/>
    <property type="project" value="InterPro"/>
</dbReference>
<accession>D6PDZ5</accession>
<evidence type="ECO:0000313" key="3">
    <source>
        <dbReference type="EMBL" id="ADD93946.1"/>
    </source>
</evidence>
<dbReference type="InterPro" id="IPR000971">
    <property type="entry name" value="Globin"/>
</dbReference>
<proteinExistence type="inferred from homology"/>
<dbReference type="Gene3D" id="1.10.490.10">
    <property type="entry name" value="Globins"/>
    <property type="match status" value="1"/>
</dbReference>